<accession>A0A0C3NNP5</accession>
<evidence type="ECO:0000313" key="1">
    <source>
        <dbReference type="EMBL" id="KIO02505.1"/>
    </source>
</evidence>
<keyword evidence="2" id="KW-1185">Reference proteome</keyword>
<name>A0A0C3NNP5_PISTI</name>
<dbReference type="HOGENOM" id="CLU_2942767_0_0_1"/>
<reference evidence="1 2" key="1">
    <citation type="submission" date="2014-04" db="EMBL/GenBank/DDBJ databases">
        <authorList>
            <consortium name="DOE Joint Genome Institute"/>
            <person name="Kuo A."/>
            <person name="Kohler A."/>
            <person name="Costa M.D."/>
            <person name="Nagy L.G."/>
            <person name="Floudas D."/>
            <person name="Copeland A."/>
            <person name="Barry K.W."/>
            <person name="Cichocki N."/>
            <person name="Veneault-Fourrey C."/>
            <person name="LaButti K."/>
            <person name="Lindquist E.A."/>
            <person name="Lipzen A."/>
            <person name="Lundell T."/>
            <person name="Morin E."/>
            <person name="Murat C."/>
            <person name="Sun H."/>
            <person name="Tunlid A."/>
            <person name="Henrissat B."/>
            <person name="Grigoriev I.V."/>
            <person name="Hibbett D.S."/>
            <person name="Martin F."/>
            <person name="Nordberg H.P."/>
            <person name="Cantor M.N."/>
            <person name="Hua S.X."/>
        </authorList>
    </citation>
    <scope>NUCLEOTIDE SEQUENCE [LARGE SCALE GENOMIC DNA]</scope>
    <source>
        <strain evidence="1 2">Marx 270</strain>
    </source>
</reference>
<dbReference type="Proteomes" id="UP000054217">
    <property type="component" value="Unassembled WGS sequence"/>
</dbReference>
<sequence length="60" mass="6591">MLGAAHVACRCMGGQLPDGMSLLLPLIDFGKRHVEGLSSYEDVFATHCNSKRVRTNLLYP</sequence>
<proteinExistence type="predicted"/>
<dbReference type="EMBL" id="KN831981">
    <property type="protein sequence ID" value="KIO02505.1"/>
    <property type="molecule type" value="Genomic_DNA"/>
</dbReference>
<gene>
    <name evidence="1" type="ORF">M404DRAFT_1002115</name>
</gene>
<dbReference type="InParanoid" id="A0A0C3NNP5"/>
<organism evidence="1 2">
    <name type="scientific">Pisolithus tinctorius Marx 270</name>
    <dbReference type="NCBI Taxonomy" id="870435"/>
    <lineage>
        <taxon>Eukaryota</taxon>
        <taxon>Fungi</taxon>
        <taxon>Dikarya</taxon>
        <taxon>Basidiomycota</taxon>
        <taxon>Agaricomycotina</taxon>
        <taxon>Agaricomycetes</taxon>
        <taxon>Agaricomycetidae</taxon>
        <taxon>Boletales</taxon>
        <taxon>Sclerodermatineae</taxon>
        <taxon>Pisolithaceae</taxon>
        <taxon>Pisolithus</taxon>
    </lineage>
</organism>
<dbReference type="AlphaFoldDB" id="A0A0C3NNP5"/>
<protein>
    <submittedName>
        <fullName evidence="1">Uncharacterized protein</fullName>
    </submittedName>
</protein>
<reference evidence="2" key="2">
    <citation type="submission" date="2015-01" db="EMBL/GenBank/DDBJ databases">
        <title>Evolutionary Origins and Diversification of the Mycorrhizal Mutualists.</title>
        <authorList>
            <consortium name="DOE Joint Genome Institute"/>
            <consortium name="Mycorrhizal Genomics Consortium"/>
            <person name="Kohler A."/>
            <person name="Kuo A."/>
            <person name="Nagy L.G."/>
            <person name="Floudas D."/>
            <person name="Copeland A."/>
            <person name="Barry K.W."/>
            <person name="Cichocki N."/>
            <person name="Veneault-Fourrey C."/>
            <person name="LaButti K."/>
            <person name="Lindquist E.A."/>
            <person name="Lipzen A."/>
            <person name="Lundell T."/>
            <person name="Morin E."/>
            <person name="Murat C."/>
            <person name="Riley R."/>
            <person name="Ohm R."/>
            <person name="Sun H."/>
            <person name="Tunlid A."/>
            <person name="Henrissat B."/>
            <person name="Grigoriev I.V."/>
            <person name="Hibbett D.S."/>
            <person name="Martin F."/>
        </authorList>
    </citation>
    <scope>NUCLEOTIDE SEQUENCE [LARGE SCALE GENOMIC DNA]</scope>
    <source>
        <strain evidence="2">Marx 270</strain>
    </source>
</reference>
<evidence type="ECO:0000313" key="2">
    <source>
        <dbReference type="Proteomes" id="UP000054217"/>
    </source>
</evidence>